<dbReference type="InterPro" id="IPR006059">
    <property type="entry name" value="SBP"/>
</dbReference>
<dbReference type="PROSITE" id="PS51318">
    <property type="entry name" value="TAT"/>
    <property type="match status" value="1"/>
</dbReference>
<dbReference type="Pfam" id="PF01547">
    <property type="entry name" value="SBP_bac_1"/>
    <property type="match status" value="1"/>
</dbReference>
<accession>A0A6B1DBE8</accession>
<organism evidence="1">
    <name type="scientific">Caldilineaceae bacterium SB0661_bin_32</name>
    <dbReference type="NCBI Taxonomy" id="2605255"/>
    <lineage>
        <taxon>Bacteria</taxon>
        <taxon>Bacillati</taxon>
        <taxon>Chloroflexota</taxon>
        <taxon>Caldilineae</taxon>
        <taxon>Caldilineales</taxon>
        <taxon>Caldilineaceae</taxon>
    </lineage>
</organism>
<protein>
    <submittedName>
        <fullName evidence="1">Extracellular solute-binding protein</fullName>
    </submittedName>
</protein>
<sequence>MATKRGMSRREFLWASAIGSAGVVAAACQPAVPATDMADEGEAAAPAMESVEIRFSHWHGGFWDPIRDGIGEAHPEITAISESTPWGEYSTKLLTQMVGGVAPDVVMVDSYWQGEWFKVLLALDDSLDAHGVDNSKWDADPWMQCGNDGKIYSLSQVYCPNWQLVVNRTLAEQEGIDLPDWGDDGPAANYDEWRWDDLVELLKATTKVNADGEVEQWGLANSTARFGAVSLYFMYSNGAQALDDLWGYNETEALIDSEESVQALQDYIDLTLVDKVAPTPAEAQAVQGGLFNSGKAFCTIRHPGVGDQRVNQEAFGLLFMPVPWREHRVQMMGTNSWGVWSGSENTDASATFAIWATTSEAISDWITPNINLTGYDMRRAIDKLPELPEGWMRRFYEVFLSRDERFTTHPSAAENVLWMPRWYGRKARFFSDTVRREYDKVFLGEKSMQQAMSDAKVEIDAALAEG</sequence>
<gene>
    <name evidence="1" type="ORF">F4X14_15345</name>
</gene>
<dbReference type="PANTHER" id="PTHR43649:SF12">
    <property type="entry name" value="DIACETYLCHITOBIOSE BINDING PROTEIN DASA"/>
    <property type="match status" value="1"/>
</dbReference>
<reference evidence="1" key="1">
    <citation type="submission" date="2019-09" db="EMBL/GenBank/DDBJ databases">
        <title>Characterisation of the sponge microbiome using genome-centric metagenomics.</title>
        <authorList>
            <person name="Engelberts J.P."/>
            <person name="Robbins S.J."/>
            <person name="De Goeij J.M."/>
            <person name="Aranda M."/>
            <person name="Bell S.C."/>
            <person name="Webster N.S."/>
        </authorList>
    </citation>
    <scope>NUCLEOTIDE SEQUENCE</scope>
    <source>
        <strain evidence="1">SB0661_bin_32</strain>
    </source>
</reference>
<dbReference type="InterPro" id="IPR006311">
    <property type="entry name" value="TAT_signal"/>
</dbReference>
<proteinExistence type="predicted"/>
<dbReference type="PROSITE" id="PS51257">
    <property type="entry name" value="PROKAR_LIPOPROTEIN"/>
    <property type="match status" value="1"/>
</dbReference>
<dbReference type="Gene3D" id="3.40.190.10">
    <property type="entry name" value="Periplasmic binding protein-like II"/>
    <property type="match status" value="1"/>
</dbReference>
<evidence type="ECO:0000313" key="1">
    <source>
        <dbReference type="EMBL" id="MYC96337.1"/>
    </source>
</evidence>
<dbReference type="SUPFAM" id="SSF53850">
    <property type="entry name" value="Periplasmic binding protein-like II"/>
    <property type="match status" value="1"/>
</dbReference>
<dbReference type="EMBL" id="VXMH01000076">
    <property type="protein sequence ID" value="MYC96337.1"/>
    <property type="molecule type" value="Genomic_DNA"/>
</dbReference>
<name>A0A6B1DBE8_9CHLR</name>
<dbReference type="AlphaFoldDB" id="A0A6B1DBE8"/>
<dbReference type="PANTHER" id="PTHR43649">
    <property type="entry name" value="ARABINOSE-BINDING PROTEIN-RELATED"/>
    <property type="match status" value="1"/>
</dbReference>
<dbReference type="InterPro" id="IPR050490">
    <property type="entry name" value="Bact_solute-bd_prot1"/>
</dbReference>
<comment type="caution">
    <text evidence="1">The sequence shown here is derived from an EMBL/GenBank/DDBJ whole genome shotgun (WGS) entry which is preliminary data.</text>
</comment>